<comment type="caution">
    <text evidence="2">The sequence shown here is derived from an EMBL/GenBank/DDBJ whole genome shotgun (WGS) entry which is preliminary data.</text>
</comment>
<dbReference type="OrthoDB" id="276276at2759"/>
<gene>
    <name evidence="2" type="ORF">CNYM01_08722</name>
</gene>
<dbReference type="EMBL" id="JEMN01001392">
    <property type="protein sequence ID" value="KXH38635.1"/>
    <property type="molecule type" value="Genomic_DNA"/>
</dbReference>
<evidence type="ECO:0000313" key="2">
    <source>
        <dbReference type="EMBL" id="KXH38635.1"/>
    </source>
</evidence>
<dbReference type="AlphaFoldDB" id="A0A135SS00"/>
<feature type="region of interest" description="Disordered" evidence="1">
    <location>
        <begin position="107"/>
        <end position="127"/>
    </location>
</feature>
<evidence type="ECO:0000256" key="1">
    <source>
        <dbReference type="SAM" id="MobiDB-lite"/>
    </source>
</evidence>
<accession>A0A135SS00</accession>
<dbReference type="InterPro" id="IPR015797">
    <property type="entry name" value="NUDIX_hydrolase-like_dom_sf"/>
</dbReference>
<dbReference type="SUPFAM" id="SSF55811">
    <property type="entry name" value="Nudix"/>
    <property type="match status" value="1"/>
</dbReference>
<dbReference type="Gene3D" id="3.90.79.10">
    <property type="entry name" value="Nucleoside Triphosphate Pyrophosphohydrolase"/>
    <property type="match status" value="1"/>
</dbReference>
<evidence type="ECO:0000313" key="3">
    <source>
        <dbReference type="Proteomes" id="UP000070054"/>
    </source>
</evidence>
<reference evidence="2 3" key="1">
    <citation type="submission" date="2014-02" db="EMBL/GenBank/DDBJ databases">
        <title>The genome sequence of Colletotrichum nymphaeae SA-01.</title>
        <authorList>
            <person name="Baroncelli R."/>
            <person name="Thon M.R."/>
        </authorList>
    </citation>
    <scope>NUCLEOTIDE SEQUENCE [LARGE SCALE GENOMIC DNA]</scope>
    <source>
        <strain evidence="2 3">SA-01</strain>
    </source>
</reference>
<organism evidence="2 3">
    <name type="scientific">Colletotrichum nymphaeae SA-01</name>
    <dbReference type="NCBI Taxonomy" id="1460502"/>
    <lineage>
        <taxon>Eukaryota</taxon>
        <taxon>Fungi</taxon>
        <taxon>Dikarya</taxon>
        <taxon>Ascomycota</taxon>
        <taxon>Pezizomycotina</taxon>
        <taxon>Sordariomycetes</taxon>
        <taxon>Hypocreomycetidae</taxon>
        <taxon>Glomerellales</taxon>
        <taxon>Glomerellaceae</taxon>
        <taxon>Colletotrichum</taxon>
        <taxon>Colletotrichum acutatum species complex</taxon>
    </lineage>
</organism>
<dbReference type="Proteomes" id="UP000070054">
    <property type="component" value="Unassembled WGS sequence"/>
</dbReference>
<protein>
    <recommendedName>
        <fullName evidence="4">Nudix hydrolase domain-containing protein</fullName>
    </recommendedName>
</protein>
<name>A0A135SS00_9PEZI</name>
<keyword evidence="3" id="KW-1185">Reference proteome</keyword>
<proteinExistence type="predicted"/>
<sequence length="196" mass="21510">MPKMDILDCSRSDLLSWIDLRAQIPCPKIMVGAAIVRRGPSGAETLILKNKPGRDNDNLHEIPGGEMKDTDFTVRDAIFRTVAESVSLQVIDVWNCLPPIIEMQEETVEDSSAKGKDTVENAAAGPSSQAAQAAQPVVIRRSVVHFNFVVIARGDGAGFQVNVEEHEMGIWVDTKNRADIDMKDAMRDVVKTAVRL</sequence>
<evidence type="ECO:0008006" key="4">
    <source>
        <dbReference type="Google" id="ProtNLM"/>
    </source>
</evidence>